<dbReference type="Gene3D" id="3.40.50.300">
    <property type="entry name" value="P-loop containing nucleotide triphosphate hydrolases"/>
    <property type="match status" value="2"/>
</dbReference>
<proteinExistence type="predicted"/>
<dbReference type="AlphaFoldDB" id="A0A1F5SWB5"/>
<reference evidence="3 4" key="1">
    <citation type="journal article" date="2016" name="Nat. Commun.">
        <title>Thousands of microbial genomes shed light on interconnected biogeochemical processes in an aquifer system.</title>
        <authorList>
            <person name="Anantharaman K."/>
            <person name="Brown C.T."/>
            <person name="Hug L.A."/>
            <person name="Sharon I."/>
            <person name="Castelle C.J."/>
            <person name="Probst A.J."/>
            <person name="Thomas B.C."/>
            <person name="Singh A."/>
            <person name="Wilkins M.J."/>
            <person name="Karaoz U."/>
            <person name="Brodie E.L."/>
            <person name="Williams K.H."/>
            <person name="Hubbard S.S."/>
            <person name="Banfield J.F."/>
        </authorList>
    </citation>
    <scope>NUCLEOTIDE SEQUENCE [LARGE SCALE GENOMIC DNA]</scope>
</reference>
<accession>A0A1F5SWB5</accession>
<dbReference type="EMBL" id="MFGJ01000008">
    <property type="protein sequence ID" value="OGF31027.1"/>
    <property type="molecule type" value="Genomic_DNA"/>
</dbReference>
<sequence length="435" mass="49651">MPKEGVIIGENVYRGVKRTIRIARTDRQRHMYIIGKSGSGKSYLMTNMIIQDIMNGDGVCVMDPHGDLANDILKFVPKERAEDVIYFDPSDVERPMGLNLLEFEKEEQKTFVINELINIFDKLYDMKATGGPMFEQYFRNAVQLLMEDVESGSTLLEVPKVLADEDYRAYKLSKTKNPTVKDFWEKEAQKAGGEASLANMVPYITSKLTQFISNDYMRPIISQQKSAFSFRKAMDEKKIILCNLAKGKIGDLNSDLLGMVIVGKILGAALSRVDTPEEQRHDFYLYIDEFQNYLTEGIAIILSEARKYRLCLNIAHQFIGQLVKNNDTRIRDSIFGNVGTIVAYRVGVDDAELFAKQFSPVFSEYDVMNIPRYETYVKLLVNNQNPPAFSMKSITREPAAHPEIAESLIELSRLKYGKDRDIIEAEVRERSDVDY</sequence>
<evidence type="ECO:0000313" key="4">
    <source>
        <dbReference type="Proteomes" id="UP000179001"/>
    </source>
</evidence>
<dbReference type="STRING" id="1798002.A2478_00270"/>
<dbReference type="InterPro" id="IPR027417">
    <property type="entry name" value="P-loop_NTPase"/>
</dbReference>
<dbReference type="Pfam" id="PF12696">
    <property type="entry name" value="TraG-D_C"/>
    <property type="match status" value="1"/>
</dbReference>
<evidence type="ECO:0000259" key="1">
    <source>
        <dbReference type="Pfam" id="PF01935"/>
    </source>
</evidence>
<dbReference type="CDD" id="cd01127">
    <property type="entry name" value="TrwB_TraG_TraD_VirD4"/>
    <property type="match status" value="1"/>
</dbReference>
<evidence type="ECO:0000259" key="2">
    <source>
        <dbReference type="Pfam" id="PF12696"/>
    </source>
</evidence>
<protein>
    <submittedName>
        <fullName evidence="3">Uncharacterized protein</fullName>
    </submittedName>
</protein>
<feature type="domain" description="Helicase HerA central" evidence="1">
    <location>
        <begin position="28"/>
        <end position="185"/>
    </location>
</feature>
<dbReference type="InterPro" id="IPR002789">
    <property type="entry name" value="HerA_central"/>
</dbReference>
<dbReference type="SUPFAM" id="SSF52540">
    <property type="entry name" value="P-loop containing nucleoside triphosphate hydrolases"/>
    <property type="match status" value="1"/>
</dbReference>
<evidence type="ECO:0000313" key="3">
    <source>
        <dbReference type="EMBL" id="OGF31027.1"/>
    </source>
</evidence>
<organism evidence="3 4">
    <name type="scientific">Candidatus Falkowbacteria bacterium RIFOXYC2_FULL_36_12</name>
    <dbReference type="NCBI Taxonomy" id="1798002"/>
    <lineage>
        <taxon>Bacteria</taxon>
        <taxon>Candidatus Falkowiibacteriota</taxon>
    </lineage>
</organism>
<feature type="domain" description="TraD/TraG TraM recognition site" evidence="2">
    <location>
        <begin position="283"/>
        <end position="368"/>
    </location>
</feature>
<gene>
    <name evidence="3" type="ORF">A2478_00270</name>
</gene>
<name>A0A1F5SWB5_9BACT</name>
<dbReference type="PANTHER" id="PTHR30121">
    <property type="entry name" value="UNCHARACTERIZED PROTEIN YJGR-RELATED"/>
    <property type="match status" value="1"/>
</dbReference>
<comment type="caution">
    <text evidence="3">The sequence shown here is derived from an EMBL/GenBank/DDBJ whole genome shotgun (WGS) entry which is preliminary data.</text>
</comment>
<dbReference type="Pfam" id="PF01935">
    <property type="entry name" value="DUF87"/>
    <property type="match status" value="1"/>
</dbReference>
<dbReference type="InterPro" id="IPR032689">
    <property type="entry name" value="TraG-D_C"/>
</dbReference>
<dbReference type="InterPro" id="IPR051162">
    <property type="entry name" value="T4SS_component"/>
</dbReference>
<dbReference type="PANTHER" id="PTHR30121:SF11">
    <property type="entry name" value="AAA+ ATPASE DOMAIN-CONTAINING PROTEIN"/>
    <property type="match status" value="1"/>
</dbReference>
<dbReference type="Proteomes" id="UP000179001">
    <property type="component" value="Unassembled WGS sequence"/>
</dbReference>